<sequence>MVPHFTETKEDETWKDYFYVFSLTVSLIARNVLGLFYWRNVSSIAIKCRSMLHSIAIQKSLRLSVIESADSTRSTLLNIIGADSQKICDVIPLLHTLWITPIQTIVATYLLYNLFGYSAFGAIATILILVCLTVFLMSGIKTLQVMQMIAKDLRTKIVSETIQNLKIIKLLAWSEAFINKIGLARQPELTSMWSSLTRMAFMVTSFTVAPVVVLIVLLAVKSQLDGETISAGTMFSALSIINIITVPLLTVPALAMLLSQSSVSIKRINNFLNLEEFQFHKNYIKSTIISDREFQIVCGKLQPADPSPWESTPPFPALD</sequence>
<evidence type="ECO:0000256" key="6">
    <source>
        <dbReference type="ARBA" id="ARBA00022840"/>
    </source>
</evidence>
<dbReference type="InterPro" id="IPR050173">
    <property type="entry name" value="ABC_transporter_C-like"/>
</dbReference>
<dbReference type="CDD" id="cd18579">
    <property type="entry name" value="ABC_6TM_ABCC_D1"/>
    <property type="match status" value="1"/>
</dbReference>
<reference evidence="11 12" key="1">
    <citation type="submission" date="2015-12" db="EMBL/GenBank/DDBJ databases">
        <title>The genome of Folsomia candida.</title>
        <authorList>
            <person name="Faddeeva A."/>
            <person name="Derks M.F."/>
            <person name="Anvar Y."/>
            <person name="Smit S."/>
            <person name="Van Straalen N."/>
            <person name="Roelofs D."/>
        </authorList>
    </citation>
    <scope>NUCLEOTIDE SEQUENCE [LARGE SCALE GENOMIC DNA]</scope>
    <source>
        <strain evidence="11 12">VU population</strain>
        <tissue evidence="11">Whole body</tissue>
    </source>
</reference>
<keyword evidence="4" id="KW-0677">Repeat</keyword>
<proteinExistence type="predicted"/>
<keyword evidence="8 9" id="KW-0472">Membrane</keyword>
<feature type="transmembrane region" description="Helical" evidence="9">
    <location>
        <begin position="232"/>
        <end position="258"/>
    </location>
</feature>
<name>A0A226DE35_FOLCA</name>
<evidence type="ECO:0000313" key="11">
    <source>
        <dbReference type="EMBL" id="OXA43238.1"/>
    </source>
</evidence>
<comment type="subcellular location">
    <subcellularLocation>
        <location evidence="1">Endomembrane system</location>
        <topology evidence="1">Multi-pass membrane protein</topology>
    </subcellularLocation>
</comment>
<dbReference type="Pfam" id="PF00664">
    <property type="entry name" value="ABC_membrane"/>
    <property type="match status" value="1"/>
</dbReference>
<keyword evidence="6" id="KW-0067">ATP-binding</keyword>
<dbReference type="OMA" id="CENEYRA"/>
<evidence type="ECO:0000256" key="5">
    <source>
        <dbReference type="ARBA" id="ARBA00022741"/>
    </source>
</evidence>
<keyword evidence="3 9" id="KW-0812">Transmembrane</keyword>
<organism evidence="11 12">
    <name type="scientific">Folsomia candida</name>
    <name type="common">Springtail</name>
    <dbReference type="NCBI Taxonomy" id="158441"/>
    <lineage>
        <taxon>Eukaryota</taxon>
        <taxon>Metazoa</taxon>
        <taxon>Ecdysozoa</taxon>
        <taxon>Arthropoda</taxon>
        <taxon>Hexapoda</taxon>
        <taxon>Collembola</taxon>
        <taxon>Entomobryomorpha</taxon>
        <taxon>Isotomoidea</taxon>
        <taxon>Isotomidae</taxon>
        <taxon>Proisotominae</taxon>
        <taxon>Folsomia</taxon>
    </lineage>
</organism>
<keyword evidence="12" id="KW-1185">Reference proteome</keyword>
<dbReference type="AlphaFoldDB" id="A0A226DE35"/>
<keyword evidence="7 9" id="KW-1133">Transmembrane helix</keyword>
<accession>A0A226DE35</accession>
<evidence type="ECO:0000256" key="1">
    <source>
        <dbReference type="ARBA" id="ARBA00004127"/>
    </source>
</evidence>
<dbReference type="Gene3D" id="1.20.1560.10">
    <property type="entry name" value="ABC transporter type 1, transmembrane domain"/>
    <property type="match status" value="1"/>
</dbReference>
<feature type="transmembrane region" description="Helical" evidence="9">
    <location>
        <begin position="17"/>
        <end position="38"/>
    </location>
</feature>
<gene>
    <name evidence="11" type="ORF">Fcan01_21958</name>
</gene>
<dbReference type="GO" id="GO:0016020">
    <property type="term" value="C:membrane"/>
    <property type="evidence" value="ECO:0007669"/>
    <property type="project" value="InterPro"/>
</dbReference>
<comment type="caution">
    <text evidence="11">The sequence shown here is derived from an EMBL/GenBank/DDBJ whole genome shotgun (WGS) entry which is preliminary data.</text>
</comment>
<dbReference type="PROSITE" id="PS50929">
    <property type="entry name" value="ABC_TM1F"/>
    <property type="match status" value="1"/>
</dbReference>
<protein>
    <submittedName>
        <fullName evidence="11">Canalicular multispecific organic anion transporter 2</fullName>
    </submittedName>
</protein>
<evidence type="ECO:0000256" key="7">
    <source>
        <dbReference type="ARBA" id="ARBA00022989"/>
    </source>
</evidence>
<dbReference type="PANTHER" id="PTHR24223:SF443">
    <property type="entry name" value="MULTIDRUG-RESISTANCE LIKE PROTEIN 1, ISOFORM I"/>
    <property type="match status" value="1"/>
</dbReference>
<dbReference type="OrthoDB" id="6500128at2759"/>
<feature type="transmembrane region" description="Helical" evidence="9">
    <location>
        <begin position="199"/>
        <end position="220"/>
    </location>
</feature>
<evidence type="ECO:0000256" key="2">
    <source>
        <dbReference type="ARBA" id="ARBA00022448"/>
    </source>
</evidence>
<dbReference type="InterPro" id="IPR044746">
    <property type="entry name" value="ABCC_6TM_D1"/>
</dbReference>
<dbReference type="GO" id="GO:0012505">
    <property type="term" value="C:endomembrane system"/>
    <property type="evidence" value="ECO:0007669"/>
    <property type="project" value="UniProtKB-SubCell"/>
</dbReference>
<dbReference type="GO" id="GO:0005524">
    <property type="term" value="F:ATP binding"/>
    <property type="evidence" value="ECO:0007669"/>
    <property type="project" value="UniProtKB-KW"/>
</dbReference>
<evidence type="ECO:0000256" key="4">
    <source>
        <dbReference type="ARBA" id="ARBA00022737"/>
    </source>
</evidence>
<feature type="domain" description="ABC transmembrane type-1" evidence="10">
    <location>
        <begin position="1"/>
        <end position="260"/>
    </location>
</feature>
<feature type="transmembrane region" description="Helical" evidence="9">
    <location>
        <begin position="93"/>
        <end position="112"/>
    </location>
</feature>
<dbReference type="InterPro" id="IPR036640">
    <property type="entry name" value="ABC1_TM_sf"/>
</dbReference>
<feature type="transmembrane region" description="Helical" evidence="9">
    <location>
        <begin position="118"/>
        <end position="140"/>
    </location>
</feature>
<evidence type="ECO:0000256" key="3">
    <source>
        <dbReference type="ARBA" id="ARBA00022692"/>
    </source>
</evidence>
<keyword evidence="2" id="KW-0813">Transport</keyword>
<dbReference type="EMBL" id="LNIX01000023">
    <property type="protein sequence ID" value="OXA43238.1"/>
    <property type="molecule type" value="Genomic_DNA"/>
</dbReference>
<evidence type="ECO:0000259" key="10">
    <source>
        <dbReference type="PROSITE" id="PS50929"/>
    </source>
</evidence>
<dbReference type="SUPFAM" id="SSF90123">
    <property type="entry name" value="ABC transporter transmembrane region"/>
    <property type="match status" value="1"/>
</dbReference>
<dbReference type="InterPro" id="IPR011527">
    <property type="entry name" value="ABC1_TM_dom"/>
</dbReference>
<evidence type="ECO:0000256" key="8">
    <source>
        <dbReference type="ARBA" id="ARBA00023136"/>
    </source>
</evidence>
<dbReference type="GO" id="GO:0140359">
    <property type="term" value="F:ABC-type transporter activity"/>
    <property type="evidence" value="ECO:0007669"/>
    <property type="project" value="InterPro"/>
</dbReference>
<evidence type="ECO:0000256" key="9">
    <source>
        <dbReference type="SAM" id="Phobius"/>
    </source>
</evidence>
<dbReference type="PANTHER" id="PTHR24223">
    <property type="entry name" value="ATP-BINDING CASSETTE SUB-FAMILY C"/>
    <property type="match status" value="1"/>
</dbReference>
<evidence type="ECO:0000313" key="12">
    <source>
        <dbReference type="Proteomes" id="UP000198287"/>
    </source>
</evidence>
<keyword evidence="5" id="KW-0547">Nucleotide-binding</keyword>
<dbReference type="Proteomes" id="UP000198287">
    <property type="component" value="Unassembled WGS sequence"/>
</dbReference>